<evidence type="ECO:0000256" key="1">
    <source>
        <dbReference type="SAM" id="Phobius"/>
    </source>
</evidence>
<keyword evidence="1" id="KW-1133">Transmembrane helix</keyword>
<protein>
    <submittedName>
        <fullName evidence="2">Type II secretion system protein</fullName>
    </submittedName>
</protein>
<dbReference type="InterPro" id="IPR012902">
    <property type="entry name" value="N_methyl_site"/>
</dbReference>
<accession>A0A7W2EIT1</accession>
<dbReference type="PROSITE" id="PS00409">
    <property type="entry name" value="PROKAR_NTER_METHYL"/>
    <property type="match status" value="1"/>
</dbReference>
<dbReference type="NCBIfam" id="TIGR02532">
    <property type="entry name" value="IV_pilin_GFxxxE"/>
    <property type="match status" value="1"/>
</dbReference>
<evidence type="ECO:0000313" key="3">
    <source>
        <dbReference type="Proteomes" id="UP000566711"/>
    </source>
</evidence>
<sequence>MMAIRIPSSPARGFTLVEMIVVMVITSILAGVMVLFIRRPVQNYVDAAGRAEMSDVADLALRRITRELHSALPNSVRVLTSGSVVLLEFIPTKAAGTYLSVDDNAGGPALDFQNAANKSFTVVGDMPAFPYNIVAGDYIVVYNLGPDYVTADAYAGGNRAQVASAPVGNVVTLVSNPFAVPVNGIPNTSPTQRFSVATQPVTFRCAPAATGGMELTRYWNYQFNTSQADPSAMSNPPGQTIQHAILAGNVAGCNFSYTQLQNVHSGLVGITLIVGRANSTETVTLAHQAAVENTP</sequence>
<reference evidence="2 3" key="1">
    <citation type="submission" date="2020-07" db="EMBL/GenBank/DDBJ databases">
        <title>Novel species isolated from subtropical streams in China.</title>
        <authorList>
            <person name="Lu H."/>
        </authorList>
    </citation>
    <scope>NUCLEOTIDE SEQUENCE [LARGE SCALE GENOMIC DNA]</scope>
    <source>
        <strain evidence="2 3">FT3S</strain>
    </source>
</reference>
<dbReference type="SUPFAM" id="SSF54523">
    <property type="entry name" value="Pili subunits"/>
    <property type="match status" value="1"/>
</dbReference>
<keyword evidence="1" id="KW-0812">Transmembrane</keyword>
<dbReference type="InterPro" id="IPR045584">
    <property type="entry name" value="Pilin-like"/>
</dbReference>
<feature type="transmembrane region" description="Helical" evidence="1">
    <location>
        <begin position="12"/>
        <end position="37"/>
    </location>
</feature>
<dbReference type="Proteomes" id="UP000566711">
    <property type="component" value="Unassembled WGS sequence"/>
</dbReference>
<keyword evidence="1" id="KW-0472">Membrane</keyword>
<gene>
    <name evidence="2" type="ORF">H3H36_15250</name>
</gene>
<organism evidence="2 3">
    <name type="scientific">Rugamonas fusca</name>
    <dbReference type="NCBI Taxonomy" id="2758568"/>
    <lineage>
        <taxon>Bacteria</taxon>
        <taxon>Pseudomonadati</taxon>
        <taxon>Pseudomonadota</taxon>
        <taxon>Betaproteobacteria</taxon>
        <taxon>Burkholderiales</taxon>
        <taxon>Oxalobacteraceae</taxon>
        <taxon>Telluria group</taxon>
        <taxon>Rugamonas</taxon>
    </lineage>
</organism>
<evidence type="ECO:0000313" key="2">
    <source>
        <dbReference type="EMBL" id="MBA5606714.1"/>
    </source>
</evidence>
<name>A0A7W2EIT1_9BURK</name>
<dbReference type="EMBL" id="JACEZS010000012">
    <property type="protein sequence ID" value="MBA5606714.1"/>
    <property type="molecule type" value="Genomic_DNA"/>
</dbReference>
<keyword evidence="3" id="KW-1185">Reference proteome</keyword>
<dbReference type="Pfam" id="PF07963">
    <property type="entry name" value="N_methyl"/>
    <property type="match status" value="1"/>
</dbReference>
<dbReference type="RefSeq" id="WP_182218940.1">
    <property type="nucleotide sequence ID" value="NZ_JACEZS010000012.1"/>
</dbReference>
<dbReference type="Gene3D" id="3.30.700.10">
    <property type="entry name" value="Glycoprotein, Type 4 Pilin"/>
    <property type="match status" value="1"/>
</dbReference>
<proteinExistence type="predicted"/>
<dbReference type="AlphaFoldDB" id="A0A7W2EIT1"/>
<comment type="caution">
    <text evidence="2">The sequence shown here is derived from an EMBL/GenBank/DDBJ whole genome shotgun (WGS) entry which is preliminary data.</text>
</comment>